<dbReference type="InterPro" id="IPR018957">
    <property type="entry name" value="Znf_C3HC4_RING-type"/>
</dbReference>
<dbReference type="EMBL" id="CP103300">
    <property type="protein sequence ID" value="UYM14899.1"/>
    <property type="molecule type" value="Genomic_DNA"/>
</dbReference>
<dbReference type="SUPFAM" id="SSF57850">
    <property type="entry name" value="RING/U-box"/>
    <property type="match status" value="1"/>
</dbReference>
<evidence type="ECO:0000256" key="1">
    <source>
        <dbReference type="ARBA" id="ARBA00022723"/>
    </source>
</evidence>
<name>A0ABY6GSB5_9GAMM</name>
<protein>
    <submittedName>
        <fullName evidence="6">RING finger protein</fullName>
    </submittedName>
</protein>
<dbReference type="InterPro" id="IPR001841">
    <property type="entry name" value="Znf_RING"/>
</dbReference>
<keyword evidence="2" id="KW-0863">Zinc-finger</keyword>
<dbReference type="RefSeq" id="WP_262596631.1">
    <property type="nucleotide sequence ID" value="NZ_CP103300.1"/>
</dbReference>
<dbReference type="Gene3D" id="3.30.40.10">
    <property type="entry name" value="Zinc/RING finger domain, C3HC4 (zinc finger)"/>
    <property type="match status" value="1"/>
</dbReference>
<evidence type="ECO:0000313" key="7">
    <source>
        <dbReference type="Proteomes" id="UP001163255"/>
    </source>
</evidence>
<evidence type="ECO:0000256" key="2">
    <source>
        <dbReference type="ARBA" id="ARBA00022771"/>
    </source>
</evidence>
<proteinExistence type="predicted"/>
<evidence type="ECO:0000313" key="6">
    <source>
        <dbReference type="EMBL" id="UYM14899.1"/>
    </source>
</evidence>
<dbReference type="Proteomes" id="UP001163255">
    <property type="component" value="Chromosome"/>
</dbReference>
<dbReference type="Pfam" id="PF00097">
    <property type="entry name" value="zf-C3HC4"/>
    <property type="match status" value="1"/>
</dbReference>
<reference evidence="6" key="1">
    <citation type="submission" date="2022-10" db="EMBL/GenBank/DDBJ databases">
        <title>Completed Genome Sequence of two octocoral isolated bacterium, Endozoicomonas euniceicola EF212T and Endozoicomonas gorgoniicola PS125T.</title>
        <authorList>
            <person name="Chiou Y.-J."/>
            <person name="Chen Y.-H."/>
        </authorList>
    </citation>
    <scope>NUCLEOTIDE SEQUENCE</scope>
    <source>
        <strain evidence="6">EF212</strain>
    </source>
</reference>
<feature type="domain" description="RING-type" evidence="5">
    <location>
        <begin position="266"/>
        <end position="319"/>
    </location>
</feature>
<sequence length="583" mass="65842">MKGRTYCLKHVKLKVKFLHLLFVMLLGITAVEKNIVQASEYDSNSNLVVLLASTLFLASEKKSLPEIFETDRNNHDQNINVYYGSDVSTNFLPRSLYTPGKVLREQTTRKQKIEDGIDQREQMMKIISCEEASGDTHYSYLQSLDGITPEERREIESRLKLGQDEDENRDDSKLAPAFSLLSVNGSDSFPVDTSLCTPETAAACQTILSSFISCVLPGATEGGGAATDHNTMDEEASEPESDGFSCHELTYTRRSAELANLENEECPVCLGPYKPEEPCKPEEPPEALSLLKCQHLIHKNCMLGIVNKGEGNPACPTCRVPFAPSDAEEHSDWKSIKGSLRVRCTRPSCFAHGSEDTVNSPSMACPYPMSQLPDRNPENFIENNAFVLAKFLKESFEQMIGTKVGAKIVADEGEGTNIYFRALYRSGSTMKMQSLIYRANDINNKKDGQECLNTLVKDHFTDLMVLYMKKSFPATWDDRTEMYLYTWDVYEDRLYLAIHQETSKKTQLKLSNVFDLTTRTLNWDGLRKEMEDHGLPYEKLFSSEGRFTECCLRAYSDSDYDYEEPPVEIPVEMPSGEMQIVDM</sequence>
<evidence type="ECO:0000256" key="3">
    <source>
        <dbReference type="ARBA" id="ARBA00022833"/>
    </source>
</evidence>
<dbReference type="InterPro" id="IPR013083">
    <property type="entry name" value="Znf_RING/FYVE/PHD"/>
</dbReference>
<organism evidence="6 7">
    <name type="scientific">Endozoicomonas euniceicola</name>
    <dbReference type="NCBI Taxonomy" id="1234143"/>
    <lineage>
        <taxon>Bacteria</taxon>
        <taxon>Pseudomonadati</taxon>
        <taxon>Pseudomonadota</taxon>
        <taxon>Gammaproteobacteria</taxon>
        <taxon>Oceanospirillales</taxon>
        <taxon>Endozoicomonadaceae</taxon>
        <taxon>Endozoicomonas</taxon>
    </lineage>
</organism>
<dbReference type="PROSITE" id="PS50089">
    <property type="entry name" value="ZF_RING_2"/>
    <property type="match status" value="1"/>
</dbReference>
<evidence type="ECO:0000256" key="4">
    <source>
        <dbReference type="SAM" id="MobiDB-lite"/>
    </source>
</evidence>
<dbReference type="SMART" id="SM00184">
    <property type="entry name" value="RING"/>
    <property type="match status" value="1"/>
</dbReference>
<keyword evidence="1" id="KW-0479">Metal-binding</keyword>
<keyword evidence="7" id="KW-1185">Reference proteome</keyword>
<accession>A0ABY6GSB5</accession>
<gene>
    <name evidence="6" type="ORF">NX720_18690</name>
</gene>
<keyword evidence="3" id="KW-0862">Zinc</keyword>
<evidence type="ECO:0000259" key="5">
    <source>
        <dbReference type="PROSITE" id="PS50089"/>
    </source>
</evidence>
<feature type="region of interest" description="Disordered" evidence="4">
    <location>
        <begin position="223"/>
        <end position="244"/>
    </location>
</feature>